<dbReference type="Proteomes" id="UP000295777">
    <property type="component" value="Unassembled WGS sequence"/>
</dbReference>
<keyword evidence="7" id="KW-0238">DNA-binding</keyword>
<evidence type="ECO:0000256" key="1">
    <source>
        <dbReference type="ARBA" id="ARBA00010203"/>
    </source>
</evidence>
<evidence type="ECO:0000256" key="6">
    <source>
        <dbReference type="ARBA" id="ARBA00022747"/>
    </source>
</evidence>
<dbReference type="OrthoDB" id="9773571at2"/>
<dbReference type="InterPro" id="IPR017985">
    <property type="entry name" value="MeTrfase_CN4_CS"/>
</dbReference>
<keyword evidence="6" id="KW-0680">Restriction system</keyword>
<evidence type="ECO:0000259" key="9">
    <source>
        <dbReference type="Pfam" id="PF01555"/>
    </source>
</evidence>
<dbReference type="GO" id="GO:0015667">
    <property type="term" value="F:site-specific DNA-methyltransferase (cytosine-N4-specific) activity"/>
    <property type="evidence" value="ECO:0007669"/>
    <property type="project" value="UniProtKB-EC"/>
</dbReference>
<dbReference type="EC" id="2.1.1.113" evidence="2"/>
<gene>
    <name evidence="10" type="ORF">CLV27_1248</name>
</gene>
<reference evidence="10 11" key="1">
    <citation type="submission" date="2019-03" db="EMBL/GenBank/DDBJ databases">
        <title>Genomic Encyclopedia of Archaeal and Bacterial Type Strains, Phase II (KMG-II): from individual species to whole genera.</title>
        <authorList>
            <person name="Goeker M."/>
        </authorList>
    </citation>
    <scope>NUCLEOTIDE SEQUENCE [LARGE SCALE GENOMIC DNA]</scope>
    <source>
        <strain evidence="10 11">DSM 24425</strain>
    </source>
</reference>
<keyword evidence="11" id="KW-1185">Reference proteome</keyword>
<dbReference type="RefSeq" id="WP_132526898.1">
    <property type="nucleotide sequence ID" value="NZ_SMFV01000004.1"/>
</dbReference>
<accession>A0A4R1GB34</accession>
<comment type="caution">
    <text evidence="10">The sequence shown here is derived from an EMBL/GenBank/DDBJ whole genome shotgun (WGS) entry which is preliminary data.</text>
</comment>
<dbReference type="GO" id="GO:0009307">
    <property type="term" value="P:DNA restriction-modification system"/>
    <property type="evidence" value="ECO:0007669"/>
    <property type="project" value="UniProtKB-KW"/>
</dbReference>
<organism evidence="10 11">
    <name type="scientific">Phorcysia thermohydrogeniphila</name>
    <dbReference type="NCBI Taxonomy" id="936138"/>
    <lineage>
        <taxon>Bacteria</taxon>
        <taxon>Pseudomonadati</taxon>
        <taxon>Aquificota</taxon>
        <taxon>Aquificia</taxon>
        <taxon>Desulfurobacteriales</taxon>
        <taxon>Desulfurobacteriaceae</taxon>
        <taxon>Phorcysia</taxon>
    </lineage>
</organism>
<dbReference type="GO" id="GO:0032259">
    <property type="term" value="P:methylation"/>
    <property type="evidence" value="ECO:0007669"/>
    <property type="project" value="UniProtKB-KW"/>
</dbReference>
<dbReference type="GO" id="GO:0003677">
    <property type="term" value="F:DNA binding"/>
    <property type="evidence" value="ECO:0007669"/>
    <property type="project" value="UniProtKB-KW"/>
</dbReference>
<keyword evidence="4" id="KW-0808">Transferase</keyword>
<feature type="domain" description="DNA methylase N-4/N-6" evidence="9">
    <location>
        <begin position="30"/>
        <end position="88"/>
    </location>
</feature>
<keyword evidence="3 10" id="KW-0489">Methyltransferase</keyword>
<keyword evidence="5" id="KW-0949">S-adenosyl-L-methionine</keyword>
<protein>
    <recommendedName>
        <fullName evidence="2">site-specific DNA-methyltransferase (cytosine-N(4)-specific)</fullName>
        <ecNumber evidence="2">2.1.1.113</ecNumber>
    </recommendedName>
</protein>
<dbReference type="Gene3D" id="3.40.50.150">
    <property type="entry name" value="Vaccinia Virus protein VP39"/>
    <property type="match status" value="2"/>
</dbReference>
<dbReference type="AlphaFoldDB" id="A0A4R1GB34"/>
<comment type="similarity">
    <text evidence="1">Belongs to the N(4)/N(6)-methyltransferase family. N(4) subfamily.</text>
</comment>
<dbReference type="EMBL" id="SMFV01000004">
    <property type="protein sequence ID" value="TCK03933.1"/>
    <property type="molecule type" value="Genomic_DNA"/>
</dbReference>
<evidence type="ECO:0000256" key="4">
    <source>
        <dbReference type="ARBA" id="ARBA00022679"/>
    </source>
</evidence>
<name>A0A4R1GB34_9BACT</name>
<dbReference type="PROSITE" id="PS00093">
    <property type="entry name" value="N4_MTASE"/>
    <property type="match status" value="1"/>
</dbReference>
<evidence type="ECO:0000256" key="2">
    <source>
        <dbReference type="ARBA" id="ARBA00012185"/>
    </source>
</evidence>
<evidence type="ECO:0000256" key="3">
    <source>
        <dbReference type="ARBA" id="ARBA00022603"/>
    </source>
</evidence>
<evidence type="ECO:0000313" key="11">
    <source>
        <dbReference type="Proteomes" id="UP000295777"/>
    </source>
</evidence>
<proteinExistence type="inferred from homology"/>
<dbReference type="InterPro" id="IPR002941">
    <property type="entry name" value="DNA_methylase_N4/N6"/>
</dbReference>
<evidence type="ECO:0000256" key="7">
    <source>
        <dbReference type="ARBA" id="ARBA00023125"/>
    </source>
</evidence>
<dbReference type="InterPro" id="IPR029063">
    <property type="entry name" value="SAM-dependent_MTases_sf"/>
</dbReference>
<sequence length="407" mass="47041">MQVKATERVIRYKEYDYAGILASTGIYGIHKFPAMLHFKVVESLIDEFSSPEEIVYDPFCGSGVTLNVAIRKERNAIGTDINPLALLIAEVRSLTNINPEEYIKELLQNWEKLTPEIPKVKNLNYWFKDYVVEELGKIRSFLLKLPPSGEKKFLSVVFSQTVRDVSLTRKGEFKRYRMKPSEIEKFSPNVLATFISLSQDYYKRLTSWPKPKGKLSLYLHDTRRPLPFNEKVDTVITSPPYGDSKTTVAYGEFSSFSLEWLQGIITLPPYNIDRKSLGGDKSKAPYEIPSFPSLEKTIEDISKRDRKRAEEVLSFYKDLFICIRNITGKLSDRATVCFIVGNRRVKKCTIPMNEIVKEMFEYFGLNHYETRVRNILNKRMPLNNSPSNKKGDKDKTMKSEFIVIMKV</sequence>
<evidence type="ECO:0000256" key="5">
    <source>
        <dbReference type="ARBA" id="ARBA00022691"/>
    </source>
</evidence>
<evidence type="ECO:0000256" key="8">
    <source>
        <dbReference type="ARBA" id="ARBA00049120"/>
    </source>
</evidence>
<dbReference type="GO" id="GO:0008170">
    <property type="term" value="F:N-methyltransferase activity"/>
    <property type="evidence" value="ECO:0007669"/>
    <property type="project" value="InterPro"/>
</dbReference>
<dbReference type="SUPFAM" id="SSF53335">
    <property type="entry name" value="S-adenosyl-L-methionine-dependent methyltransferases"/>
    <property type="match status" value="3"/>
</dbReference>
<comment type="catalytic activity">
    <reaction evidence="8">
        <text>a 2'-deoxycytidine in DNA + S-adenosyl-L-methionine = an N(4)-methyl-2'-deoxycytidine in DNA + S-adenosyl-L-homocysteine + H(+)</text>
        <dbReference type="Rhea" id="RHEA:16857"/>
        <dbReference type="Rhea" id="RHEA-COMP:11369"/>
        <dbReference type="Rhea" id="RHEA-COMP:13674"/>
        <dbReference type="ChEBI" id="CHEBI:15378"/>
        <dbReference type="ChEBI" id="CHEBI:57856"/>
        <dbReference type="ChEBI" id="CHEBI:59789"/>
        <dbReference type="ChEBI" id="CHEBI:85452"/>
        <dbReference type="ChEBI" id="CHEBI:137933"/>
        <dbReference type="EC" id="2.1.1.113"/>
    </reaction>
</comment>
<dbReference type="Pfam" id="PF01555">
    <property type="entry name" value="N6_N4_Mtase"/>
    <property type="match status" value="1"/>
</dbReference>
<evidence type="ECO:0000313" key="10">
    <source>
        <dbReference type="EMBL" id="TCK03933.1"/>
    </source>
</evidence>